<feature type="domain" description="MacB-like periplasmic core" evidence="8">
    <location>
        <begin position="474"/>
        <end position="647"/>
    </location>
</feature>
<feature type="transmembrane region" description="Helical" evidence="6">
    <location>
        <begin position="422"/>
        <end position="443"/>
    </location>
</feature>
<evidence type="ECO:0000256" key="2">
    <source>
        <dbReference type="ARBA" id="ARBA00022475"/>
    </source>
</evidence>
<dbReference type="RefSeq" id="WP_257448686.1">
    <property type="nucleotide sequence ID" value="NZ_JANIPJ010000013.1"/>
</dbReference>
<sequence>MNLWLIAWRNLKRRKLRTFLTIFSIVIGVASALAVMTSVDSAKRAFPLYLKAAFGKADFTINGTDAYFEQELLQDVQGVGGSTAIALLKENTKLHSEKKGLSAIQKRVDLTGFSRLDTDLTNFKVKEGKLTDGGAVITDRTAKAWNAKVGDTITFDTDEGSRTIRISAIVGYTVELMGPSSWTMAKYHPWSVAIPLPIMQEWFGLSGKIQNIQVKAEQSGDMAAIGRQLDELTRSHGDIYAQPVVVDYKTQFKELNTYFLLLYLAGFLGVALGAFIIFNTLIVSVQERKQEFAALKTIGYTPRQLRAFVLYEVCLLAVIGTLIGLVLGWGLAQLLQMVIFMVFGIHDQGTLDLAKGLLVAIPAGTIVPLIAALYPVRQAGKVSVVASLKSHDAASNGSKSPRKWPALAGGVLMLSAFFIKSLLLFVPFLLGAVLVFPFLFDLINRLIRPLYRSGLGFSGAMASRNLSRSRGRTTMTSVVLCLGIAMILLMSSLNSALIQSFEKVIHATYGGNLDVHLHHIEDTDLQQLREIKGVAGAETYPLHTAIWTLNGEKRQLSVYGAGEAWIDSFPLFTVQEGSPGDLLGKLRDDEVVLDQIAFGAWGGRVGDRVVLDTPEGVREFQVVAVVETMKNNGYGAFMRKSQFQKVFGIKYEKNALILKDESVTPLQLRERIFERFGSRIEEMFGPEDWVSVIGASYTGSFSIINFLVGLSILISGIGIANTLLMNIMERIRELGMMRAVGVTRRQVVRMIQLEGIGMGLTATISGCVLGTMLIYMTSSFMEIRSLTFAFGISWVILLVIFLFGLLVSLISSLGPAARAAKTPLSEALRYE</sequence>
<evidence type="ECO:0000313" key="9">
    <source>
        <dbReference type="EMBL" id="MCR2805817.1"/>
    </source>
</evidence>
<dbReference type="EMBL" id="JANIPJ010000013">
    <property type="protein sequence ID" value="MCR2805817.1"/>
    <property type="molecule type" value="Genomic_DNA"/>
</dbReference>
<keyword evidence="10" id="KW-1185">Reference proteome</keyword>
<keyword evidence="2" id="KW-1003">Cell membrane</keyword>
<dbReference type="Proteomes" id="UP001141950">
    <property type="component" value="Unassembled WGS sequence"/>
</dbReference>
<feature type="transmembrane region" description="Helical" evidence="6">
    <location>
        <begin position="706"/>
        <end position="728"/>
    </location>
</feature>
<protein>
    <submittedName>
        <fullName evidence="9">ABC transporter permease</fullName>
    </submittedName>
</protein>
<accession>A0A9X2MT57</accession>
<feature type="transmembrane region" description="Helical" evidence="6">
    <location>
        <begin position="755"/>
        <end position="776"/>
    </location>
</feature>
<feature type="domain" description="ABC3 transporter permease C-terminal" evidence="7">
    <location>
        <begin position="706"/>
        <end position="823"/>
    </location>
</feature>
<evidence type="ECO:0000256" key="5">
    <source>
        <dbReference type="ARBA" id="ARBA00023136"/>
    </source>
</evidence>
<dbReference type="Pfam" id="PF12704">
    <property type="entry name" value="MacB_PCD"/>
    <property type="match status" value="2"/>
</dbReference>
<feature type="domain" description="ABC3 transporter permease C-terminal" evidence="7">
    <location>
        <begin position="264"/>
        <end position="383"/>
    </location>
</feature>
<name>A0A9X2MT57_9BACL</name>
<dbReference type="InterPro" id="IPR050250">
    <property type="entry name" value="Macrolide_Exporter_MacB"/>
</dbReference>
<feature type="transmembrane region" description="Helical" evidence="6">
    <location>
        <begin position="305"/>
        <end position="323"/>
    </location>
</feature>
<proteinExistence type="predicted"/>
<dbReference type="PANTHER" id="PTHR30572:SF17">
    <property type="entry name" value="ABC3 TRANSPORTER PERMEASE PROTEIN DOMAIN-CONTAINING PROTEIN"/>
    <property type="match status" value="1"/>
</dbReference>
<evidence type="ECO:0000313" key="10">
    <source>
        <dbReference type="Proteomes" id="UP001141950"/>
    </source>
</evidence>
<dbReference type="Pfam" id="PF02687">
    <property type="entry name" value="FtsX"/>
    <property type="match status" value="2"/>
</dbReference>
<dbReference type="InterPro" id="IPR025857">
    <property type="entry name" value="MacB_PCD"/>
</dbReference>
<evidence type="ECO:0000256" key="4">
    <source>
        <dbReference type="ARBA" id="ARBA00022989"/>
    </source>
</evidence>
<organism evidence="9 10">
    <name type="scientific">Paenibacillus soyae</name>
    <dbReference type="NCBI Taxonomy" id="2969249"/>
    <lineage>
        <taxon>Bacteria</taxon>
        <taxon>Bacillati</taxon>
        <taxon>Bacillota</taxon>
        <taxon>Bacilli</taxon>
        <taxon>Bacillales</taxon>
        <taxon>Paenibacillaceae</taxon>
        <taxon>Paenibacillus</taxon>
    </lineage>
</organism>
<gene>
    <name evidence="9" type="ORF">NQZ67_18195</name>
</gene>
<keyword evidence="4 6" id="KW-1133">Transmembrane helix</keyword>
<evidence type="ECO:0000256" key="1">
    <source>
        <dbReference type="ARBA" id="ARBA00004651"/>
    </source>
</evidence>
<dbReference type="AlphaFoldDB" id="A0A9X2MT57"/>
<dbReference type="GO" id="GO:0005886">
    <property type="term" value="C:plasma membrane"/>
    <property type="evidence" value="ECO:0007669"/>
    <property type="project" value="UniProtKB-SubCell"/>
</dbReference>
<evidence type="ECO:0000259" key="7">
    <source>
        <dbReference type="Pfam" id="PF02687"/>
    </source>
</evidence>
<comment type="subcellular location">
    <subcellularLocation>
        <location evidence="1">Cell membrane</location>
        <topology evidence="1">Multi-pass membrane protein</topology>
    </subcellularLocation>
</comment>
<keyword evidence="3 6" id="KW-0812">Transmembrane</keyword>
<evidence type="ECO:0000259" key="8">
    <source>
        <dbReference type="Pfam" id="PF12704"/>
    </source>
</evidence>
<reference evidence="9" key="1">
    <citation type="submission" date="2022-08" db="EMBL/GenBank/DDBJ databases">
        <title>The genomic sequence of strain Paenibacillus sp. SCIV0701.</title>
        <authorList>
            <person name="Zhao H."/>
        </authorList>
    </citation>
    <scope>NUCLEOTIDE SEQUENCE</scope>
    <source>
        <strain evidence="9">SCIV0701</strain>
    </source>
</reference>
<comment type="caution">
    <text evidence="9">The sequence shown here is derived from an EMBL/GenBank/DDBJ whole genome shotgun (WGS) entry which is preliminary data.</text>
</comment>
<feature type="domain" description="MacB-like periplasmic core" evidence="8">
    <location>
        <begin position="18"/>
        <end position="231"/>
    </location>
</feature>
<keyword evidence="5 6" id="KW-0472">Membrane</keyword>
<evidence type="ECO:0000256" key="3">
    <source>
        <dbReference type="ARBA" id="ARBA00022692"/>
    </source>
</evidence>
<evidence type="ECO:0000256" key="6">
    <source>
        <dbReference type="SAM" id="Phobius"/>
    </source>
</evidence>
<feature type="transmembrane region" description="Helical" evidence="6">
    <location>
        <begin position="788"/>
        <end position="811"/>
    </location>
</feature>
<dbReference type="InterPro" id="IPR003838">
    <property type="entry name" value="ABC3_permease_C"/>
</dbReference>
<dbReference type="GO" id="GO:0022857">
    <property type="term" value="F:transmembrane transporter activity"/>
    <property type="evidence" value="ECO:0007669"/>
    <property type="project" value="TreeGrafter"/>
</dbReference>
<feature type="transmembrane region" description="Helical" evidence="6">
    <location>
        <begin position="474"/>
        <end position="493"/>
    </location>
</feature>
<feature type="transmembrane region" description="Helical" evidence="6">
    <location>
        <begin position="258"/>
        <end position="284"/>
    </location>
</feature>
<dbReference type="PANTHER" id="PTHR30572">
    <property type="entry name" value="MEMBRANE COMPONENT OF TRANSPORTER-RELATED"/>
    <property type="match status" value="1"/>
</dbReference>